<dbReference type="Pfam" id="PF11790">
    <property type="entry name" value="Glyco_hydro_cc"/>
    <property type="match status" value="1"/>
</dbReference>
<dbReference type="Gene3D" id="3.20.20.80">
    <property type="entry name" value="Glycosidases"/>
    <property type="match status" value="1"/>
</dbReference>
<dbReference type="OrthoDB" id="43654at2759"/>
<keyword evidence="4" id="KW-0378">Hydrolase</keyword>
<dbReference type="AlphaFoldDB" id="A0A8K0RC17"/>
<feature type="region of interest" description="Disordered" evidence="1">
    <location>
        <begin position="216"/>
        <end position="235"/>
    </location>
</feature>
<feature type="compositionally biased region" description="Basic residues" evidence="1">
    <location>
        <begin position="25"/>
        <end position="35"/>
    </location>
</feature>
<dbReference type="Proteomes" id="UP000813461">
    <property type="component" value="Unassembled WGS sequence"/>
</dbReference>
<dbReference type="GO" id="GO:0009277">
    <property type="term" value="C:fungal-type cell wall"/>
    <property type="evidence" value="ECO:0007669"/>
    <property type="project" value="TreeGrafter"/>
</dbReference>
<evidence type="ECO:0000313" key="4">
    <source>
        <dbReference type="EMBL" id="KAH7091277.1"/>
    </source>
</evidence>
<organism evidence="4 5">
    <name type="scientific">Paraphoma chrysanthemicola</name>
    <dbReference type="NCBI Taxonomy" id="798071"/>
    <lineage>
        <taxon>Eukaryota</taxon>
        <taxon>Fungi</taxon>
        <taxon>Dikarya</taxon>
        <taxon>Ascomycota</taxon>
        <taxon>Pezizomycotina</taxon>
        <taxon>Dothideomycetes</taxon>
        <taxon>Pleosporomycetidae</taxon>
        <taxon>Pleosporales</taxon>
        <taxon>Pleosporineae</taxon>
        <taxon>Phaeosphaeriaceae</taxon>
        <taxon>Paraphoma</taxon>
    </lineage>
</organism>
<feature type="region of interest" description="Disordered" evidence="1">
    <location>
        <begin position="164"/>
        <end position="197"/>
    </location>
</feature>
<sequence length="471" mass="48926">MPSMKISLLALASAVAAVPQYGGHGHGHSKYHKPSGAHGTGGVKPYPTGGWNGQYNSTRVPYPTGTGSYDEDKTIDVTSTSTTTVLQTVTVKPSPVSSSQQAVVENVTPAADECGPATVTVTASEKVTITVTPGGGADVPKSSAAAPIESKGEGYGIPSSFALASPTPQGEEVPVVSSKAEEVKPTPAPEAPVSSKAAEEYKVSSIVQKPVASPTPAASSAAASATPSTGNTYKGTKRGLAYNDASLCKTFGSNFGFGYNWGQLESNDIGTNFIPMMHGPSKATSQEWLANAGKMIAKGSKAVMGFNEPDHAEQANLSPEAACSAWKEYMNPIASAHPEVTILGPSVTNGPAPMGLDWLSRFHEVCPDAIVHATNIHFYDIYESATIDRFKAQVEKAAANYGKPVWVTEFGLNPGSATQEQAASFLKDAMAYLDASDKVQGYSWFMVGTGENQLNSGSGLSPVGQVYAGSY</sequence>
<evidence type="ECO:0000256" key="1">
    <source>
        <dbReference type="SAM" id="MobiDB-lite"/>
    </source>
</evidence>
<dbReference type="SUPFAM" id="SSF51445">
    <property type="entry name" value="(Trans)glycosidases"/>
    <property type="match status" value="1"/>
</dbReference>
<feature type="chain" id="PRO_5035431338" evidence="2">
    <location>
        <begin position="18"/>
        <end position="471"/>
    </location>
</feature>
<feature type="region of interest" description="Disordered" evidence="1">
    <location>
        <begin position="22"/>
        <end position="45"/>
    </location>
</feature>
<dbReference type="EMBL" id="JAGMVJ010000004">
    <property type="protein sequence ID" value="KAH7091277.1"/>
    <property type="molecule type" value="Genomic_DNA"/>
</dbReference>
<evidence type="ECO:0000313" key="5">
    <source>
        <dbReference type="Proteomes" id="UP000813461"/>
    </source>
</evidence>
<dbReference type="InterPro" id="IPR024655">
    <property type="entry name" value="Asl1_glyco_hydro_catalytic"/>
</dbReference>
<evidence type="ECO:0000256" key="2">
    <source>
        <dbReference type="SAM" id="SignalP"/>
    </source>
</evidence>
<evidence type="ECO:0000259" key="3">
    <source>
        <dbReference type="Pfam" id="PF11790"/>
    </source>
</evidence>
<dbReference type="GO" id="GO:0016787">
    <property type="term" value="F:hydrolase activity"/>
    <property type="evidence" value="ECO:0007669"/>
    <property type="project" value="UniProtKB-KW"/>
</dbReference>
<dbReference type="PANTHER" id="PTHR34154:SF13">
    <property type="entry name" value="ASL1-LIKE GLYCOSYL HYDROLASE CATALYTIC DOMAIN-CONTAINING PROTEIN"/>
    <property type="match status" value="1"/>
</dbReference>
<keyword evidence="5" id="KW-1185">Reference proteome</keyword>
<feature type="signal peptide" evidence="2">
    <location>
        <begin position="1"/>
        <end position="17"/>
    </location>
</feature>
<dbReference type="PANTHER" id="PTHR34154">
    <property type="entry name" value="ALKALI-SENSITIVE LINKAGE PROTEIN 1"/>
    <property type="match status" value="1"/>
</dbReference>
<gene>
    <name evidence="4" type="ORF">FB567DRAFT_518329</name>
</gene>
<name>A0A8K0RC17_9PLEO</name>
<comment type="caution">
    <text evidence="4">The sequence shown here is derived from an EMBL/GenBank/DDBJ whole genome shotgun (WGS) entry which is preliminary data.</text>
</comment>
<accession>A0A8K0RC17</accession>
<keyword evidence="2" id="KW-0732">Signal</keyword>
<dbReference type="InterPro" id="IPR017853">
    <property type="entry name" value="GH"/>
</dbReference>
<feature type="compositionally biased region" description="Low complexity" evidence="1">
    <location>
        <begin position="216"/>
        <end position="229"/>
    </location>
</feature>
<dbReference type="GO" id="GO:0071966">
    <property type="term" value="P:fungal-type cell wall polysaccharide metabolic process"/>
    <property type="evidence" value="ECO:0007669"/>
    <property type="project" value="TreeGrafter"/>
</dbReference>
<reference evidence="4" key="1">
    <citation type="journal article" date="2021" name="Nat. Commun.">
        <title>Genetic determinants of endophytism in the Arabidopsis root mycobiome.</title>
        <authorList>
            <person name="Mesny F."/>
            <person name="Miyauchi S."/>
            <person name="Thiergart T."/>
            <person name="Pickel B."/>
            <person name="Atanasova L."/>
            <person name="Karlsson M."/>
            <person name="Huettel B."/>
            <person name="Barry K.W."/>
            <person name="Haridas S."/>
            <person name="Chen C."/>
            <person name="Bauer D."/>
            <person name="Andreopoulos W."/>
            <person name="Pangilinan J."/>
            <person name="LaButti K."/>
            <person name="Riley R."/>
            <person name="Lipzen A."/>
            <person name="Clum A."/>
            <person name="Drula E."/>
            <person name="Henrissat B."/>
            <person name="Kohler A."/>
            <person name="Grigoriev I.V."/>
            <person name="Martin F.M."/>
            <person name="Hacquard S."/>
        </authorList>
    </citation>
    <scope>NUCLEOTIDE SEQUENCE</scope>
    <source>
        <strain evidence="4">MPI-SDFR-AT-0120</strain>
    </source>
</reference>
<proteinExistence type="predicted"/>
<feature type="domain" description="Asl1-like glycosyl hydrolase catalytic" evidence="3">
    <location>
        <begin position="239"/>
        <end position="467"/>
    </location>
</feature>
<protein>
    <submittedName>
        <fullName evidence="4">Glycosyl hydrolase catalytic core-domain-containing protein</fullName>
    </submittedName>
</protein>
<dbReference type="InterPro" id="IPR053183">
    <property type="entry name" value="ASL1"/>
</dbReference>